<dbReference type="GO" id="GO:0032210">
    <property type="term" value="P:regulation of telomere maintenance via telomerase"/>
    <property type="evidence" value="ECO:0007669"/>
    <property type="project" value="TreeGrafter"/>
</dbReference>
<evidence type="ECO:0000256" key="6">
    <source>
        <dbReference type="ARBA" id="ARBA00022895"/>
    </source>
</evidence>
<keyword evidence="6" id="KW-0779">Telomere</keyword>
<feature type="region of interest" description="Disordered" evidence="9">
    <location>
        <begin position="383"/>
        <end position="411"/>
    </location>
</feature>
<evidence type="ECO:0000256" key="9">
    <source>
        <dbReference type="SAM" id="MobiDB-lite"/>
    </source>
</evidence>
<evidence type="ECO:0000313" key="12">
    <source>
        <dbReference type="Proteomes" id="UP000756132"/>
    </source>
</evidence>
<evidence type="ECO:0000256" key="1">
    <source>
        <dbReference type="ARBA" id="ARBA00004123"/>
    </source>
</evidence>
<dbReference type="SMART" id="SM00976">
    <property type="entry name" value="Telo_bind"/>
    <property type="match status" value="1"/>
</dbReference>
<dbReference type="OMA" id="WEPHASF"/>
<feature type="compositionally biased region" description="Basic and acidic residues" evidence="9">
    <location>
        <begin position="383"/>
        <end position="399"/>
    </location>
</feature>
<dbReference type="GO" id="GO:0010521">
    <property type="term" value="F:telomerase inhibitor activity"/>
    <property type="evidence" value="ECO:0007669"/>
    <property type="project" value="TreeGrafter"/>
</dbReference>
<dbReference type="PANTHER" id="PTHR14513">
    <property type="entry name" value="PROTECTION OF TELOMERES 1"/>
    <property type="match status" value="1"/>
</dbReference>
<evidence type="ECO:0000256" key="8">
    <source>
        <dbReference type="ARBA" id="ARBA00023242"/>
    </source>
</evidence>
<evidence type="ECO:0000256" key="5">
    <source>
        <dbReference type="ARBA" id="ARBA00022454"/>
    </source>
</evidence>
<dbReference type="GO" id="GO:0098505">
    <property type="term" value="F:G-rich strand telomeric DNA binding"/>
    <property type="evidence" value="ECO:0007669"/>
    <property type="project" value="TreeGrafter"/>
</dbReference>
<reference evidence="11" key="2">
    <citation type="journal article" date="2022" name="Microb. Genom.">
        <title>A chromosome-scale genome assembly of the tomato pathogen Cladosporium fulvum reveals a compartmentalized genome architecture and the presence of a dispensable chromosome.</title>
        <authorList>
            <person name="Zaccaron A.Z."/>
            <person name="Chen L.H."/>
            <person name="Samaras A."/>
            <person name="Stergiopoulos I."/>
        </authorList>
    </citation>
    <scope>NUCLEOTIDE SEQUENCE</scope>
    <source>
        <strain evidence="11">Race5_Kim</strain>
    </source>
</reference>
<evidence type="ECO:0000256" key="3">
    <source>
        <dbReference type="ARBA" id="ARBA00008442"/>
    </source>
</evidence>
<dbReference type="SUPFAM" id="SSF50249">
    <property type="entry name" value="Nucleic acid-binding proteins"/>
    <property type="match status" value="1"/>
</dbReference>
<comment type="subcellular location">
    <subcellularLocation>
        <location evidence="2">Chromosome</location>
        <location evidence="2">Telomere</location>
    </subcellularLocation>
    <subcellularLocation>
        <location evidence="1">Nucleus</location>
    </subcellularLocation>
</comment>
<dbReference type="RefSeq" id="XP_047757529.1">
    <property type="nucleotide sequence ID" value="XM_047902080.1"/>
</dbReference>
<accession>A0A9Q8LAH0</accession>
<organism evidence="11 12">
    <name type="scientific">Passalora fulva</name>
    <name type="common">Tomato leaf mold</name>
    <name type="synonym">Cladosporium fulvum</name>
    <dbReference type="NCBI Taxonomy" id="5499"/>
    <lineage>
        <taxon>Eukaryota</taxon>
        <taxon>Fungi</taxon>
        <taxon>Dikarya</taxon>
        <taxon>Ascomycota</taxon>
        <taxon>Pezizomycotina</taxon>
        <taxon>Dothideomycetes</taxon>
        <taxon>Dothideomycetidae</taxon>
        <taxon>Mycosphaerellales</taxon>
        <taxon>Mycosphaerellaceae</taxon>
        <taxon>Fulvia</taxon>
    </lineage>
</organism>
<dbReference type="GO" id="GO:0016233">
    <property type="term" value="P:telomere capping"/>
    <property type="evidence" value="ECO:0007669"/>
    <property type="project" value="TreeGrafter"/>
</dbReference>
<dbReference type="Pfam" id="PF16686">
    <property type="entry name" value="POT1PC"/>
    <property type="match status" value="1"/>
</dbReference>
<dbReference type="Gene3D" id="2.40.50.140">
    <property type="entry name" value="Nucleic acid-binding proteins"/>
    <property type="match status" value="3"/>
</dbReference>
<gene>
    <name evidence="11" type="ORF">CLAFUR5_02932</name>
</gene>
<proteinExistence type="inferred from homology"/>
<dbReference type="InterPro" id="IPR028389">
    <property type="entry name" value="POT1"/>
</dbReference>
<dbReference type="InterPro" id="IPR011564">
    <property type="entry name" value="Telomer_end-bd_POT1/Cdc13"/>
</dbReference>
<protein>
    <recommendedName>
        <fullName evidence="4">Protection of telomeres protein 1</fullName>
    </recommendedName>
</protein>
<feature type="domain" description="Telomeric single stranded DNA binding POT1/Cdc13" evidence="10">
    <location>
        <begin position="7"/>
        <end position="160"/>
    </location>
</feature>
<evidence type="ECO:0000313" key="11">
    <source>
        <dbReference type="EMBL" id="UJO13163.1"/>
    </source>
</evidence>
<comment type="similarity">
    <text evidence="3">Belongs to the telombin family.</text>
</comment>
<evidence type="ECO:0000256" key="4">
    <source>
        <dbReference type="ARBA" id="ARBA00015253"/>
    </source>
</evidence>
<evidence type="ECO:0000259" key="10">
    <source>
        <dbReference type="SMART" id="SM00976"/>
    </source>
</evidence>
<evidence type="ECO:0000256" key="7">
    <source>
        <dbReference type="ARBA" id="ARBA00023125"/>
    </source>
</evidence>
<name>A0A9Q8LAH0_PASFU</name>
<dbReference type="AlphaFoldDB" id="A0A9Q8LAH0"/>
<keyword evidence="7" id="KW-0238">DNA-binding</keyword>
<keyword evidence="12" id="KW-1185">Reference proteome</keyword>
<dbReference type="InterPro" id="IPR012340">
    <property type="entry name" value="NA-bd_OB-fold"/>
</dbReference>
<dbReference type="GeneID" id="71982810"/>
<keyword evidence="8" id="KW-0539">Nucleus</keyword>
<dbReference type="Proteomes" id="UP000756132">
    <property type="component" value="Chromosome 2"/>
</dbReference>
<dbReference type="PANTHER" id="PTHR14513:SF0">
    <property type="entry name" value="PROTECTION OF TELOMERES PROTEIN 1"/>
    <property type="match status" value="1"/>
</dbReference>
<dbReference type="GO" id="GO:0000783">
    <property type="term" value="C:nuclear telomere cap complex"/>
    <property type="evidence" value="ECO:0007669"/>
    <property type="project" value="TreeGrafter"/>
</dbReference>
<dbReference type="OrthoDB" id="2186770at2759"/>
<evidence type="ECO:0000256" key="2">
    <source>
        <dbReference type="ARBA" id="ARBA00004574"/>
    </source>
</evidence>
<reference evidence="11" key="1">
    <citation type="submission" date="2021-12" db="EMBL/GenBank/DDBJ databases">
        <authorList>
            <person name="Zaccaron A."/>
            <person name="Stergiopoulos I."/>
        </authorList>
    </citation>
    <scope>NUCLEOTIDE SEQUENCE</scope>
    <source>
        <strain evidence="11">Race5_Kim</strain>
    </source>
</reference>
<dbReference type="EMBL" id="CP090164">
    <property type="protein sequence ID" value="UJO13163.1"/>
    <property type="molecule type" value="Genomic_DNA"/>
</dbReference>
<sequence>MSLPQGFVDLARAYESLNDTFVSIIGVVVDFMAPTTTARGDHTVKFKLMDGVLPRAQFSGEGLDVRFFPKDPTHLPKVRDIGDVVLLRNIKMSTFNGSKVALSNWQTQTLVFPSKSIPAKGFSIHYMGKDKVPCLGIERDVESLQLAEQDYVINLKDEMHRVIEDSLRKRAAGEERAKERQIDWQNVPTEPAAKRQKTAASAGQKLRTISQLEGPKEFVDLYGVVVKIIPTATYNGCDLYISDYTINKQLREFAPPEAADDVGRDGDSYGYSDQAKKPFPGPYEYRVLKVNLHQPHAQHASRTVGEGDVVLLQNVKTRIVTPGMTLEGDLWHDHMFPDKIQIRKLSDGERQRRPEVQAIVQRKEEYWKKRDAKLLQLRRTKENAELTTKAERKQANKERMKQKKRGGQEHEANLVSHAKKTTLNPHVRCNDTEVAVTSIGEILDLDNMRHTNDSPDGTSYDLPFINAKYRAKVRVVDFEPKSLEDFAVPVLPDDQGSVDSMDYVYNSQRLEWYFSLLLEDASNRSRPNDQQKNRIWVHIHHEQAQFLFRDLDDPQDLRHNTQLLAQLREKMFLLWGNLEESGGESLSNSPFECCICEYGTELDNDDPAKDDAPLGWQRMFGMFGTTIL</sequence>
<dbReference type="InterPro" id="IPR032042">
    <property type="entry name" value="POT1PC"/>
</dbReference>
<dbReference type="Pfam" id="PF02765">
    <property type="entry name" value="POT1"/>
    <property type="match status" value="1"/>
</dbReference>
<keyword evidence="5" id="KW-0158">Chromosome</keyword>
<dbReference type="KEGG" id="ffu:CLAFUR5_02932"/>